<dbReference type="GO" id="GO:0016881">
    <property type="term" value="F:acid-amino acid ligase activity"/>
    <property type="evidence" value="ECO:0007669"/>
    <property type="project" value="UniProtKB-UniRule"/>
</dbReference>
<proteinExistence type="inferred from homology"/>
<dbReference type="GO" id="GO:0009252">
    <property type="term" value="P:peptidoglycan biosynthetic process"/>
    <property type="evidence" value="ECO:0007669"/>
    <property type="project" value="UniProtKB-UniRule"/>
</dbReference>
<feature type="domain" description="Mur ligase central" evidence="6">
    <location>
        <begin position="130"/>
        <end position="335"/>
    </location>
</feature>
<dbReference type="InterPro" id="IPR035911">
    <property type="entry name" value="MurE/MurF_N"/>
</dbReference>
<gene>
    <name evidence="3" type="primary">murE</name>
    <name evidence="7" type="ORF">EQM06_07535</name>
</gene>
<protein>
    <recommendedName>
        <fullName evidence="3">UDP-N-acetylmuramyl-tripeptide synthetase</fullName>
        <ecNumber evidence="3">6.3.2.-</ecNumber>
    </recommendedName>
    <alternativeName>
        <fullName evidence="3">UDP-MurNAc-tripeptide synthetase</fullName>
    </alternativeName>
</protein>
<feature type="binding site" evidence="3">
    <location>
        <position position="49"/>
    </location>
    <ligand>
        <name>UDP-N-acetyl-alpha-D-muramoyl-L-alanyl-D-glutamate</name>
        <dbReference type="ChEBI" id="CHEBI:83900"/>
    </ligand>
</feature>
<dbReference type="GO" id="GO:0005737">
    <property type="term" value="C:cytoplasm"/>
    <property type="evidence" value="ECO:0007669"/>
    <property type="project" value="UniProtKB-SubCell"/>
</dbReference>
<feature type="binding site" evidence="3">
    <location>
        <position position="206"/>
    </location>
    <ligand>
        <name>UDP-N-acetyl-alpha-D-muramoyl-L-alanyl-D-glutamate</name>
        <dbReference type="ChEBI" id="CHEBI:83900"/>
    </ligand>
</feature>
<keyword evidence="3 4" id="KW-0131">Cell cycle</keyword>
<feature type="binding site" evidence="3">
    <location>
        <position position="214"/>
    </location>
    <ligand>
        <name>UDP-N-acetyl-alpha-D-muramoyl-L-alanyl-D-glutamate</name>
        <dbReference type="ChEBI" id="CHEBI:83900"/>
    </ligand>
</feature>
<dbReference type="GO" id="GO:0000287">
    <property type="term" value="F:magnesium ion binding"/>
    <property type="evidence" value="ECO:0007669"/>
    <property type="project" value="UniProtKB-UniRule"/>
</dbReference>
<dbReference type="InterPro" id="IPR004101">
    <property type="entry name" value="Mur_ligase_C"/>
</dbReference>
<keyword evidence="3 4" id="KW-0133">Cell shape</keyword>
<dbReference type="PANTHER" id="PTHR23135">
    <property type="entry name" value="MUR LIGASE FAMILY MEMBER"/>
    <property type="match status" value="1"/>
</dbReference>
<keyword evidence="3" id="KW-0067">ATP-binding</keyword>
<comment type="caution">
    <text evidence="3">Lacks conserved residue(s) required for the propagation of feature annotation.</text>
</comment>
<dbReference type="Pfam" id="PF02875">
    <property type="entry name" value="Mur_ligase_C"/>
    <property type="match status" value="1"/>
</dbReference>
<comment type="similarity">
    <text evidence="2 3">Belongs to the MurCDEF family. MurE subfamily.</text>
</comment>
<dbReference type="EMBL" id="CP035281">
    <property type="protein sequence ID" value="QAT43099.1"/>
    <property type="molecule type" value="Genomic_DNA"/>
</dbReference>
<reference evidence="7 8" key="1">
    <citation type="submission" date="2019-01" db="EMBL/GenBank/DDBJ databases">
        <title>Draft genomes of a novel of Aminipila strains.</title>
        <authorList>
            <person name="Ma S."/>
        </authorList>
    </citation>
    <scope>NUCLEOTIDE SEQUENCE [LARGE SCALE GENOMIC DNA]</scope>
    <source>
        <strain evidence="8">JN-39</strain>
    </source>
</reference>
<keyword evidence="3 7" id="KW-0436">Ligase</keyword>
<keyword evidence="3 4" id="KW-0573">Peptidoglycan synthesis</keyword>
<evidence type="ECO:0000256" key="1">
    <source>
        <dbReference type="ARBA" id="ARBA00004752"/>
    </source>
</evidence>
<comment type="pathway">
    <text evidence="1 3 4">Cell wall biogenesis; peptidoglycan biosynthesis.</text>
</comment>
<dbReference type="AlphaFoldDB" id="A0A410PVY5"/>
<evidence type="ECO:0000259" key="5">
    <source>
        <dbReference type="Pfam" id="PF02875"/>
    </source>
</evidence>
<evidence type="ECO:0000313" key="8">
    <source>
        <dbReference type="Proteomes" id="UP000287601"/>
    </source>
</evidence>
<organism evidence="7 8">
    <name type="scientific">Aminipila luticellarii</name>
    <dbReference type="NCBI Taxonomy" id="2507160"/>
    <lineage>
        <taxon>Bacteria</taxon>
        <taxon>Bacillati</taxon>
        <taxon>Bacillota</taxon>
        <taxon>Clostridia</taxon>
        <taxon>Peptostreptococcales</taxon>
        <taxon>Anaerovoracaceae</taxon>
        <taxon>Aminipila</taxon>
    </lineage>
</organism>
<evidence type="ECO:0000313" key="7">
    <source>
        <dbReference type="EMBL" id="QAT43099.1"/>
    </source>
</evidence>
<feature type="binding site" evidence="3">
    <location>
        <begin position="132"/>
        <end position="138"/>
    </location>
    <ligand>
        <name>ATP</name>
        <dbReference type="ChEBI" id="CHEBI:30616"/>
    </ligand>
</feature>
<comment type="function">
    <text evidence="3">Catalyzes the addition of an amino acid to the nucleotide precursor UDP-N-acetylmuramoyl-L-alanyl-D-glutamate (UMAG) in the biosynthesis of bacterial cell-wall peptidoglycan.</text>
</comment>
<feature type="binding site" evidence="3">
    <location>
        <begin position="179"/>
        <end position="180"/>
    </location>
    <ligand>
        <name>UDP-N-acetyl-alpha-D-muramoyl-L-alanyl-D-glutamate</name>
        <dbReference type="ChEBI" id="CHEBI:83900"/>
    </ligand>
</feature>
<dbReference type="SUPFAM" id="SSF53623">
    <property type="entry name" value="MurD-like peptide ligases, catalytic domain"/>
    <property type="match status" value="1"/>
</dbReference>
<sequence>MKNRGGQVSNKIQSLGEYVGLLKDNGLLVETSAEGSELEELVKYISYNSMDVKYGTLFICKGTHFTVEYLKSAVKEGAFAYISEQKYDLSELKTERHIPYIIVNDMRKAMAYISDRYYNQVWKKLNLIGITGTKGKSTTTYFMKAVLDDYLKDMKKPKSAVLSGIDNYDGVINEESHLTTPETLDLHRHFNNAVKSDIEYLSMEVSSQALKYHRTLGVHYTVGCFLNIGEDHISEAEHRDFEDYFQSKLKLFDQCETACVNLDSDHEERILQEASKCKRVVTFGLQERADIYGYNVATSGNSITFQVRSDSFDEEFRINMPGLFNVSNALAAIAISYALNIPLKNIRAGLKKAQVSGRMEVYTNRSNDLYVIVDYAHNKMSFESLFTSMKREFPNKKITIVFGCPGKKALARRRELGDIAGRYSDHVFITEEDAGEEPLMKICEEIAKHVEEHACKCSIIPDRKEAIRQAIADADRDTVVLVTGKGRETRQKRGTRYIDTPSDVEYVQEFLKDK</sequence>
<comment type="cofactor">
    <cofactor evidence="3">
        <name>Mg(2+)</name>
        <dbReference type="ChEBI" id="CHEBI:18420"/>
    </cofactor>
</comment>
<dbReference type="GO" id="GO:0005524">
    <property type="term" value="F:ATP binding"/>
    <property type="evidence" value="ECO:0007669"/>
    <property type="project" value="UniProtKB-UniRule"/>
</dbReference>
<dbReference type="HAMAP" id="MF_00208">
    <property type="entry name" value="MurE"/>
    <property type="match status" value="1"/>
</dbReference>
<dbReference type="SUPFAM" id="SSF63418">
    <property type="entry name" value="MurE/MurF N-terminal domain"/>
    <property type="match status" value="1"/>
</dbReference>
<evidence type="ECO:0000256" key="3">
    <source>
        <dbReference type="HAMAP-Rule" id="MF_00208"/>
    </source>
</evidence>
<feature type="modified residue" description="N6-carboxylysine" evidence="3">
    <location>
        <position position="248"/>
    </location>
</feature>
<dbReference type="Gene3D" id="3.40.1390.10">
    <property type="entry name" value="MurE/MurF, N-terminal domain"/>
    <property type="match status" value="1"/>
</dbReference>
<keyword evidence="3" id="KW-0963">Cytoplasm</keyword>
<dbReference type="InterPro" id="IPR005761">
    <property type="entry name" value="UDP-N-AcMur-Glu-dNH2Pim_ligase"/>
</dbReference>
<dbReference type="OrthoDB" id="9800958at2"/>
<keyword evidence="3 4" id="KW-0132">Cell division</keyword>
<dbReference type="NCBIfam" id="TIGR01085">
    <property type="entry name" value="murE"/>
    <property type="match status" value="1"/>
</dbReference>
<dbReference type="Gene3D" id="3.40.1190.10">
    <property type="entry name" value="Mur-like, catalytic domain"/>
    <property type="match status" value="1"/>
</dbReference>
<keyword evidence="3 4" id="KW-0961">Cell wall biogenesis/degradation</keyword>
<dbReference type="GO" id="GO:0051301">
    <property type="term" value="P:cell division"/>
    <property type="evidence" value="ECO:0007669"/>
    <property type="project" value="UniProtKB-KW"/>
</dbReference>
<dbReference type="InterPro" id="IPR036565">
    <property type="entry name" value="Mur-like_cat_sf"/>
</dbReference>
<dbReference type="PANTHER" id="PTHR23135:SF4">
    <property type="entry name" value="UDP-N-ACETYLMURAMOYL-L-ALANYL-D-GLUTAMATE--2,6-DIAMINOPIMELATE LIGASE MURE HOMOLOG, CHLOROPLASTIC"/>
    <property type="match status" value="1"/>
</dbReference>
<comment type="PTM">
    <text evidence="3">Carboxylation is probably crucial for Mg(2+) binding and, consequently, for the gamma-phosphate positioning of ATP.</text>
</comment>
<dbReference type="KEGG" id="amij:EQM06_07535"/>
<keyword evidence="3" id="KW-0460">Magnesium</keyword>
<keyword evidence="8" id="KW-1185">Reference proteome</keyword>
<dbReference type="GO" id="GO:0008360">
    <property type="term" value="P:regulation of cell shape"/>
    <property type="evidence" value="ECO:0007669"/>
    <property type="project" value="UniProtKB-KW"/>
</dbReference>
<evidence type="ECO:0000259" key="6">
    <source>
        <dbReference type="Pfam" id="PF08245"/>
    </source>
</evidence>
<dbReference type="Pfam" id="PF08245">
    <property type="entry name" value="Mur_ligase_M"/>
    <property type="match status" value="1"/>
</dbReference>
<dbReference type="InterPro" id="IPR036615">
    <property type="entry name" value="Mur_ligase_C_dom_sf"/>
</dbReference>
<evidence type="ECO:0000256" key="4">
    <source>
        <dbReference type="RuleBase" id="RU004135"/>
    </source>
</evidence>
<dbReference type="GO" id="GO:0071555">
    <property type="term" value="P:cell wall organization"/>
    <property type="evidence" value="ECO:0007669"/>
    <property type="project" value="UniProtKB-KW"/>
</dbReference>
<dbReference type="UniPathway" id="UPA00219"/>
<feature type="domain" description="Mur ligase C-terminal" evidence="5">
    <location>
        <begin position="357"/>
        <end position="486"/>
    </location>
</feature>
<comment type="subcellular location">
    <subcellularLocation>
        <location evidence="3 4">Cytoplasm</location>
    </subcellularLocation>
</comment>
<dbReference type="Proteomes" id="UP000287601">
    <property type="component" value="Chromosome"/>
</dbReference>
<dbReference type="EC" id="6.3.2.-" evidence="3"/>
<dbReference type="Gene3D" id="3.90.190.20">
    <property type="entry name" value="Mur ligase, C-terminal domain"/>
    <property type="match status" value="1"/>
</dbReference>
<dbReference type="InterPro" id="IPR013221">
    <property type="entry name" value="Mur_ligase_cen"/>
</dbReference>
<keyword evidence="3" id="KW-0547">Nucleotide-binding</keyword>
<name>A0A410PVY5_9FIRM</name>
<evidence type="ECO:0000256" key="2">
    <source>
        <dbReference type="ARBA" id="ARBA00005898"/>
    </source>
</evidence>
<accession>A0A410PVY5</accession>
<dbReference type="SUPFAM" id="SSF53244">
    <property type="entry name" value="MurD-like peptide ligases, peptide-binding domain"/>
    <property type="match status" value="1"/>
</dbReference>